<organism evidence="20 21">
    <name type="scientific">Trichinella nativa</name>
    <dbReference type="NCBI Taxonomy" id="6335"/>
    <lineage>
        <taxon>Eukaryota</taxon>
        <taxon>Metazoa</taxon>
        <taxon>Ecdysozoa</taxon>
        <taxon>Nematoda</taxon>
        <taxon>Enoplea</taxon>
        <taxon>Dorylaimia</taxon>
        <taxon>Trichinellida</taxon>
        <taxon>Trichinellidae</taxon>
        <taxon>Trichinella</taxon>
    </lineage>
</organism>
<keyword evidence="14" id="KW-0744">Spermatogenesis</keyword>
<dbReference type="SMART" id="SM00324">
    <property type="entry name" value="RhoGAP"/>
    <property type="match status" value="2"/>
</dbReference>
<dbReference type="GO" id="GO:0030496">
    <property type="term" value="C:midbody"/>
    <property type="evidence" value="ECO:0007669"/>
    <property type="project" value="TreeGrafter"/>
</dbReference>
<feature type="domain" description="Phorbol-ester/DAG-type" evidence="18">
    <location>
        <begin position="952"/>
        <end position="1001"/>
    </location>
</feature>
<dbReference type="InterPro" id="IPR046349">
    <property type="entry name" value="C1-like_sf"/>
</dbReference>
<dbReference type="GO" id="GO:0006269">
    <property type="term" value="P:DNA replication, synthesis of primer"/>
    <property type="evidence" value="ECO:0007669"/>
    <property type="project" value="UniProtKB-KW"/>
</dbReference>
<dbReference type="GO" id="GO:0003899">
    <property type="term" value="F:DNA-directed RNA polymerase activity"/>
    <property type="evidence" value="ECO:0007669"/>
    <property type="project" value="InterPro"/>
</dbReference>
<dbReference type="STRING" id="6335.A0A0V1KS07"/>
<dbReference type="Gene3D" id="3.30.60.20">
    <property type="match status" value="2"/>
</dbReference>
<dbReference type="GO" id="GO:0051233">
    <property type="term" value="C:spindle midzone"/>
    <property type="evidence" value="ECO:0007669"/>
    <property type="project" value="TreeGrafter"/>
</dbReference>
<keyword evidence="3" id="KW-0343">GTPase activation</keyword>
<feature type="compositionally biased region" description="Acidic residues" evidence="17">
    <location>
        <begin position="1619"/>
        <end position="1628"/>
    </location>
</feature>
<evidence type="ECO:0000256" key="8">
    <source>
        <dbReference type="ARBA" id="ARBA00022695"/>
    </source>
</evidence>
<dbReference type="PROSITE" id="PS00479">
    <property type="entry name" value="ZF_DAG_PE_1"/>
    <property type="match status" value="2"/>
</dbReference>
<evidence type="ECO:0000313" key="20">
    <source>
        <dbReference type="EMBL" id="KRZ50079.1"/>
    </source>
</evidence>
<feature type="region of interest" description="Disordered" evidence="17">
    <location>
        <begin position="335"/>
        <end position="356"/>
    </location>
</feature>
<evidence type="ECO:0000256" key="10">
    <source>
        <dbReference type="ARBA" id="ARBA00022723"/>
    </source>
</evidence>
<dbReference type="InterPro" id="IPR000198">
    <property type="entry name" value="RhoGAP_dom"/>
</dbReference>
<dbReference type="GO" id="GO:0005634">
    <property type="term" value="C:nucleus"/>
    <property type="evidence" value="ECO:0007669"/>
    <property type="project" value="TreeGrafter"/>
</dbReference>
<accession>A0A0V1KS07</accession>
<dbReference type="Pfam" id="PF01896">
    <property type="entry name" value="DNA_primase_S"/>
    <property type="match status" value="1"/>
</dbReference>
<evidence type="ECO:0000256" key="14">
    <source>
        <dbReference type="ARBA" id="ARBA00022871"/>
    </source>
</evidence>
<dbReference type="PANTHER" id="PTHR46199">
    <property type="entry name" value="RAC GTPASE-ACTIVATING PROTEIN 1"/>
    <property type="match status" value="1"/>
</dbReference>
<keyword evidence="7" id="KW-0808">Transferase</keyword>
<dbReference type="PROSITE" id="PS50081">
    <property type="entry name" value="ZF_DAG_PE_2"/>
    <property type="match status" value="2"/>
</dbReference>
<dbReference type="SUPFAM" id="SSF48350">
    <property type="entry name" value="GTPase activation domain, GAP"/>
    <property type="match status" value="2"/>
</dbReference>
<dbReference type="GO" id="GO:0030154">
    <property type="term" value="P:cell differentiation"/>
    <property type="evidence" value="ECO:0007669"/>
    <property type="project" value="UniProtKB-KW"/>
</dbReference>
<dbReference type="Pfam" id="PF00130">
    <property type="entry name" value="C1_1"/>
    <property type="match status" value="1"/>
</dbReference>
<feature type="domain" description="Rho-GAP" evidence="19">
    <location>
        <begin position="419"/>
        <end position="612"/>
    </location>
</feature>
<dbReference type="PANTHER" id="PTHR46199:SF3">
    <property type="entry name" value="RAC GTPASE-ACTIVATING PROTEIN 1"/>
    <property type="match status" value="1"/>
</dbReference>
<feature type="region of interest" description="Disordered" evidence="17">
    <location>
        <begin position="1618"/>
        <end position="1639"/>
    </location>
</feature>
<feature type="coiled-coil region" evidence="16">
    <location>
        <begin position="102"/>
        <end position="164"/>
    </location>
</feature>
<dbReference type="InterPro" id="IPR002755">
    <property type="entry name" value="DNA_primase_S"/>
</dbReference>
<feature type="compositionally biased region" description="Low complexity" evidence="17">
    <location>
        <begin position="336"/>
        <end position="351"/>
    </location>
</feature>
<evidence type="ECO:0000256" key="15">
    <source>
        <dbReference type="ARBA" id="ARBA00023163"/>
    </source>
</evidence>
<evidence type="ECO:0000259" key="18">
    <source>
        <dbReference type="PROSITE" id="PS50081"/>
    </source>
</evidence>
<feature type="region of interest" description="Disordered" evidence="17">
    <location>
        <begin position="799"/>
        <end position="867"/>
    </location>
</feature>
<keyword evidence="11" id="KW-0863">Zinc-finger</keyword>
<dbReference type="GO" id="GO:0097149">
    <property type="term" value="C:centralspindlin complex"/>
    <property type="evidence" value="ECO:0007669"/>
    <property type="project" value="TreeGrafter"/>
</dbReference>
<name>A0A0V1KS07_9BILA</name>
<gene>
    <name evidence="20" type="primary">Prim1</name>
    <name evidence="20" type="ORF">T02_14832</name>
</gene>
<sequence>MITAALIELDNQYYGCPTFFLNSKMIFYPQRYVPSTEIHFSDKLNRSAMDKLSNFYMKINDENKLVFENLEQNVLPFIQFTENIICRWHSIEEENNSLLSLNRRYEQEVEGNRKKVKELKAELMEARSQIAALMAGKQALVSEKQCLEDQIELVREMLKDDENAIPEQSRKRLQFLTEKSRYENTKCFTLLVNSTDEQGSIASTTGIDYDQTDDSLDRKVTFLPTSKPCRKTSINLERKRSRSAGRVEPSAPPLEEEDQYLCKKRSKDDLQIERAKPATIITKTTLTVPCSVISGMPEVKTTTTRRLSMNKSASEPHLLEFTPTLSAVHPNLLKSQPTLGQTPTTPKTPTGDSIPSRRHFFATKTVLKPENCDVCAKRIVFGKLILRCNDCKTQCHQECRTGAVVPCIARTPMARRAHGKLSDYVPPQGPFIPHVVVHCVNEIERRGIDAVGLYRVPGTETKIADLLAKFLSDRGVPNLKVIDDINVLTGCLKRFFHQLKEPLIPLTSKQDFINAAVLETDFLMQMKRIHSAVMELPYPNRDTLCFLIMHLQRVAEASASNKMPAENLAKIFGPTVLGVSDQCDQNVARMLDDASKAEKVMLILLSVPYGYWMQFLPVSQGQPLRSSSPVERSAMPATNAGGRFDSNRITSGATPGLSCFAVLQAGNFVLSFLSSTISHLLHFERRNNFIFGDVVLFAQFTEDVISHWSFIQHENESLSKLNKQYEQEAEKQRTKVKELKAELIEARSQLAALVASKQALASEKQILAIRRMLRDDRSYIPERSRKKLEFLTVKSSVEERSVESAPSETGIDYDHTDDDSLDQKKPGRVVRTQNSDRKRSRSVGGEMTIDNDDDELQMHNSRKRSKDDLEIGFIESEKCPMKSTLNIPEAKRVGYRQSMNKSISEPYLMELRNLPMSTLQVMNPVLLKSQPTLAKTAVTSNTPTVDSIPSRTHFFTSKTVLKPEYCDVCEKRVTFGKLILRCNKCKTQCHHECRIGAVGLCVARTPMGRHAYRKLCDYVPPQAPFIPHIVVHCIDEIERRGVDVVGLYRVPGTETHILDLLAKFLGGKGVPNLKIIDDINVLTGCLKKFFQQLKEPLIPLTSRQDFISAAMEVDELKKMDHVHQAIKELPYPNRDTLCFLVMHLQRVAGASAFNKMPKTNLAKIFGPTVLGFSDQQAQNVTQMIDDSSKSELVMQLLLSLPQQYWKQYLPVTEQERIAAARTTTTAPANPRIITATNVVDGNDIQVKQTTKAYIQICFSMMSTEKAAEEFEESYLHGMLPLYYRKLFPFKPYIKWLRYGSDDYFRRREFAFILKGSIYLRYKSFDNGSYFEKEVISSVPEKIDIGAVYNVEPKCKQNSETFLPVEKEMVFDIDLSDYDEIRECCKGGSICKICWHFIVAAIKVIDPILLDDFGFEHRLWVYSGRRGVHCWVADKEARNMNNEERSAVAEYISVVMGGEGQKKKVFLNDESVLHPVIQRGLDVASNIFPVLLKEYSWLDSQESWEAMLKLIPDKTIADALESIFEKVDTAEERWQAIKMALCKPHIPDNCRFAVSEILLQYIYPRLDMNVSKGINHLLKSPFCIHPKTGKVCVPIDLEKVDEFDPTSVPAIDDLLKELSENDAGEENNIDNEKKNRKPLDYNRTTLKPYVQIFERFVNSLPKEDIPQREQSQMEF</sequence>
<dbReference type="GO" id="GO:0005096">
    <property type="term" value="F:GTPase activator activity"/>
    <property type="evidence" value="ECO:0007669"/>
    <property type="project" value="UniProtKB-KW"/>
</dbReference>
<dbReference type="SUPFAM" id="SSF64593">
    <property type="entry name" value="Intermediate filament protein, coiled coil region"/>
    <property type="match status" value="1"/>
</dbReference>
<reference evidence="20 21" key="1">
    <citation type="submission" date="2015-05" db="EMBL/GenBank/DDBJ databases">
        <title>Evolution of Trichinella species and genotypes.</title>
        <authorList>
            <person name="Korhonen P.K."/>
            <person name="Edoardo P."/>
            <person name="Giuseppe L.R."/>
            <person name="Gasser R.B."/>
        </authorList>
    </citation>
    <scope>NUCLEOTIDE SEQUENCE [LARGE SCALE GENOMIC DNA]</scope>
    <source>
        <strain evidence="20">ISS10</strain>
    </source>
</reference>
<evidence type="ECO:0000256" key="3">
    <source>
        <dbReference type="ARBA" id="ARBA00022468"/>
    </source>
</evidence>
<keyword evidence="16" id="KW-0175">Coiled coil</keyword>
<dbReference type="Gene3D" id="1.10.555.10">
    <property type="entry name" value="Rho GTPase activation protein"/>
    <property type="match status" value="2"/>
</dbReference>
<keyword evidence="15" id="KW-0804">Transcription</keyword>
<dbReference type="GO" id="GO:0007266">
    <property type="term" value="P:Rho protein signal transduction"/>
    <property type="evidence" value="ECO:0007669"/>
    <property type="project" value="TreeGrafter"/>
</dbReference>
<evidence type="ECO:0000256" key="7">
    <source>
        <dbReference type="ARBA" id="ARBA00022679"/>
    </source>
</evidence>
<dbReference type="Gene3D" id="3.90.920.10">
    <property type="entry name" value="DNA primase, PRIM domain"/>
    <property type="match status" value="1"/>
</dbReference>
<dbReference type="NCBIfam" id="TIGR00335">
    <property type="entry name" value="primase_sml"/>
    <property type="match status" value="1"/>
</dbReference>
<keyword evidence="6" id="KW-0639">Primosome</keyword>
<keyword evidence="8" id="KW-0548">Nucleotidyltransferase</keyword>
<dbReference type="Proteomes" id="UP000054721">
    <property type="component" value="Unassembled WGS sequence"/>
</dbReference>
<dbReference type="OrthoDB" id="19606at2759"/>
<dbReference type="GO" id="GO:0000428">
    <property type="term" value="C:DNA-directed RNA polymerase complex"/>
    <property type="evidence" value="ECO:0007669"/>
    <property type="project" value="UniProtKB-KW"/>
</dbReference>
<dbReference type="SMART" id="SM00109">
    <property type="entry name" value="C1"/>
    <property type="match status" value="2"/>
</dbReference>
<dbReference type="SUPFAM" id="SSF56747">
    <property type="entry name" value="Prim-pol domain"/>
    <property type="match status" value="1"/>
</dbReference>
<keyword evidence="4" id="KW-0217">Developmental protein</keyword>
<dbReference type="FunFam" id="3.30.60.20:FF:000033">
    <property type="entry name" value="Rac GTPase-activating protein 1"/>
    <property type="match status" value="1"/>
</dbReference>
<keyword evidence="12" id="KW-0221">Differentiation</keyword>
<evidence type="ECO:0000256" key="16">
    <source>
        <dbReference type="SAM" id="Coils"/>
    </source>
</evidence>
<dbReference type="InterPro" id="IPR002219">
    <property type="entry name" value="PKC_DAG/PE"/>
</dbReference>
<keyword evidence="10" id="KW-0479">Metal-binding</keyword>
<comment type="similarity">
    <text evidence="1">Belongs to the eukaryotic-type primase small subunit family.</text>
</comment>
<evidence type="ECO:0000259" key="19">
    <source>
        <dbReference type="PROSITE" id="PS50238"/>
    </source>
</evidence>
<evidence type="ECO:0000256" key="9">
    <source>
        <dbReference type="ARBA" id="ARBA00022705"/>
    </source>
</evidence>
<proteinExistence type="inferred from homology"/>
<dbReference type="PROSITE" id="PS50238">
    <property type="entry name" value="RHOGAP"/>
    <property type="match status" value="2"/>
</dbReference>
<dbReference type="EMBL" id="JYDW01000280">
    <property type="protein sequence ID" value="KRZ50079.1"/>
    <property type="molecule type" value="Genomic_DNA"/>
</dbReference>
<dbReference type="GO" id="GO:0051256">
    <property type="term" value="P:mitotic spindle midzone assembly"/>
    <property type="evidence" value="ECO:0007669"/>
    <property type="project" value="TreeGrafter"/>
</dbReference>
<evidence type="ECO:0000256" key="4">
    <source>
        <dbReference type="ARBA" id="ARBA00022473"/>
    </source>
</evidence>
<evidence type="ECO:0000256" key="5">
    <source>
        <dbReference type="ARBA" id="ARBA00022478"/>
    </source>
</evidence>
<feature type="region of interest" description="Disordered" evidence="17">
    <location>
        <begin position="238"/>
        <end position="257"/>
    </location>
</feature>
<evidence type="ECO:0000313" key="21">
    <source>
        <dbReference type="Proteomes" id="UP000054721"/>
    </source>
</evidence>
<dbReference type="SUPFAM" id="SSF57889">
    <property type="entry name" value="Cysteine-rich domain"/>
    <property type="match status" value="2"/>
</dbReference>
<dbReference type="FunFam" id="3.90.920.10:FF:000003">
    <property type="entry name" value="DNA primase"/>
    <property type="match status" value="1"/>
</dbReference>
<feature type="domain" description="Rho-GAP" evidence="19">
    <location>
        <begin position="1013"/>
        <end position="1205"/>
    </location>
</feature>
<evidence type="ECO:0000256" key="17">
    <source>
        <dbReference type="SAM" id="MobiDB-lite"/>
    </source>
</evidence>
<protein>
    <recommendedName>
        <fullName evidence="2">DNA primase small subunit</fullName>
    </recommendedName>
</protein>
<evidence type="ECO:0000256" key="11">
    <source>
        <dbReference type="ARBA" id="ARBA00022771"/>
    </source>
</evidence>
<keyword evidence="13" id="KW-0862">Zinc</keyword>
<dbReference type="InterPro" id="IPR008936">
    <property type="entry name" value="Rho_GTPase_activation_prot"/>
</dbReference>
<evidence type="ECO:0000256" key="6">
    <source>
        <dbReference type="ARBA" id="ARBA00022515"/>
    </source>
</evidence>
<evidence type="ECO:0000256" key="13">
    <source>
        <dbReference type="ARBA" id="ARBA00022833"/>
    </source>
</evidence>
<dbReference type="Pfam" id="PF00620">
    <property type="entry name" value="RhoGAP"/>
    <property type="match status" value="2"/>
</dbReference>
<feature type="compositionally biased region" description="Basic and acidic residues" evidence="17">
    <location>
        <begin position="1629"/>
        <end position="1639"/>
    </location>
</feature>
<dbReference type="CDD" id="cd04860">
    <property type="entry name" value="AE_Prim_S"/>
    <property type="match status" value="1"/>
</dbReference>
<dbReference type="GO" id="GO:0032154">
    <property type="term" value="C:cleavage furrow"/>
    <property type="evidence" value="ECO:0007669"/>
    <property type="project" value="TreeGrafter"/>
</dbReference>
<feature type="domain" description="Phorbol-ester/DAG-type" evidence="18">
    <location>
        <begin position="358"/>
        <end position="407"/>
    </location>
</feature>
<keyword evidence="21" id="KW-1185">Reference proteome</keyword>
<evidence type="ECO:0000256" key="1">
    <source>
        <dbReference type="ARBA" id="ARBA00009762"/>
    </source>
</evidence>
<dbReference type="GO" id="GO:0000281">
    <property type="term" value="P:mitotic cytokinesis"/>
    <property type="evidence" value="ECO:0007669"/>
    <property type="project" value="TreeGrafter"/>
</dbReference>
<evidence type="ECO:0000256" key="12">
    <source>
        <dbReference type="ARBA" id="ARBA00022782"/>
    </source>
</evidence>
<evidence type="ECO:0000256" key="2">
    <source>
        <dbReference type="ARBA" id="ARBA00021278"/>
    </source>
</evidence>
<feature type="coiled-coil region" evidence="16">
    <location>
        <begin position="711"/>
        <end position="756"/>
    </location>
</feature>
<dbReference type="GO" id="GO:0008270">
    <property type="term" value="F:zinc ion binding"/>
    <property type="evidence" value="ECO:0007669"/>
    <property type="project" value="UniProtKB-KW"/>
</dbReference>
<keyword evidence="5" id="KW-0240">DNA-directed RNA polymerase</keyword>
<dbReference type="GO" id="GO:0007283">
    <property type="term" value="P:spermatogenesis"/>
    <property type="evidence" value="ECO:0007669"/>
    <property type="project" value="UniProtKB-KW"/>
</dbReference>
<dbReference type="InterPro" id="IPR014052">
    <property type="entry name" value="DNA_primase_ssu_euk/arc"/>
</dbReference>
<comment type="caution">
    <text evidence="20">The sequence shown here is derived from an EMBL/GenBank/DDBJ whole genome shotgun (WGS) entry which is preliminary data.</text>
</comment>
<keyword evidence="9" id="KW-0235">DNA replication</keyword>
<dbReference type="CDD" id="cd20821">
    <property type="entry name" value="C1_MgcRacGAP"/>
    <property type="match status" value="2"/>
</dbReference>